<evidence type="ECO:0000313" key="2">
    <source>
        <dbReference type="Proteomes" id="UP001341840"/>
    </source>
</evidence>
<keyword evidence="2" id="KW-1185">Reference proteome</keyword>
<gene>
    <name evidence="1" type="ORF">PIB30_083821</name>
</gene>
<protein>
    <submittedName>
        <fullName evidence="1">Uncharacterized protein</fullName>
    </submittedName>
</protein>
<dbReference type="EMBL" id="JASCZI010061754">
    <property type="protein sequence ID" value="MED6139434.1"/>
    <property type="molecule type" value="Genomic_DNA"/>
</dbReference>
<sequence>MILSRVDLANPISGTVAPKSWRLRFRIPLDVCFDKVVAVRSIVSPLRQVRLRALVIRVFWCDLIAHVFSEDVGVREVQIFGLRVNDGTLMLGYFTILPFVAENGGRK</sequence>
<proteinExistence type="predicted"/>
<evidence type="ECO:0000313" key="1">
    <source>
        <dbReference type="EMBL" id="MED6139434.1"/>
    </source>
</evidence>
<comment type="caution">
    <text evidence="1">The sequence shown here is derived from an EMBL/GenBank/DDBJ whole genome shotgun (WGS) entry which is preliminary data.</text>
</comment>
<name>A0ABU6SSK5_9FABA</name>
<reference evidence="1 2" key="1">
    <citation type="journal article" date="2023" name="Plants (Basel)">
        <title>Bridging the Gap: Combining Genomics and Transcriptomics Approaches to Understand Stylosanthes scabra, an Orphan Legume from the Brazilian Caatinga.</title>
        <authorList>
            <person name="Ferreira-Neto J.R.C."/>
            <person name="da Silva M.D."/>
            <person name="Binneck E."/>
            <person name="de Melo N.F."/>
            <person name="da Silva R.H."/>
            <person name="de Melo A.L.T.M."/>
            <person name="Pandolfi V."/>
            <person name="Bustamante F.O."/>
            <person name="Brasileiro-Vidal A.C."/>
            <person name="Benko-Iseppon A.M."/>
        </authorList>
    </citation>
    <scope>NUCLEOTIDE SEQUENCE [LARGE SCALE GENOMIC DNA]</scope>
    <source>
        <tissue evidence="1">Leaves</tissue>
    </source>
</reference>
<accession>A0ABU6SSK5</accession>
<organism evidence="1 2">
    <name type="scientific">Stylosanthes scabra</name>
    <dbReference type="NCBI Taxonomy" id="79078"/>
    <lineage>
        <taxon>Eukaryota</taxon>
        <taxon>Viridiplantae</taxon>
        <taxon>Streptophyta</taxon>
        <taxon>Embryophyta</taxon>
        <taxon>Tracheophyta</taxon>
        <taxon>Spermatophyta</taxon>
        <taxon>Magnoliopsida</taxon>
        <taxon>eudicotyledons</taxon>
        <taxon>Gunneridae</taxon>
        <taxon>Pentapetalae</taxon>
        <taxon>rosids</taxon>
        <taxon>fabids</taxon>
        <taxon>Fabales</taxon>
        <taxon>Fabaceae</taxon>
        <taxon>Papilionoideae</taxon>
        <taxon>50 kb inversion clade</taxon>
        <taxon>dalbergioids sensu lato</taxon>
        <taxon>Dalbergieae</taxon>
        <taxon>Pterocarpus clade</taxon>
        <taxon>Stylosanthes</taxon>
    </lineage>
</organism>
<dbReference type="Proteomes" id="UP001341840">
    <property type="component" value="Unassembled WGS sequence"/>
</dbReference>